<keyword evidence="10" id="KW-1185">Reference proteome</keyword>
<reference evidence="8" key="2">
    <citation type="journal article" date="2021" name="Appl. Environ. Microbiol.">
        <title>Adaptability of a Caproate-Producing Bacterium Contributes to Its Dominance in an Anaerobic Fermentation System.</title>
        <authorList>
            <person name="Wang H."/>
            <person name="Gu Y."/>
            <person name="Zhou W."/>
            <person name="Zhao D."/>
            <person name="Qiao Z."/>
            <person name="Zheng J."/>
            <person name="Gao J."/>
            <person name="Chen X."/>
            <person name="Ren C."/>
            <person name="Xu Y."/>
        </authorList>
    </citation>
    <scope>NUCLEOTIDE SEQUENCE</scope>
    <source>
        <strain evidence="8">JNU-WLY1368</strain>
    </source>
</reference>
<accession>A0A859DWY8</accession>
<evidence type="ECO:0000256" key="3">
    <source>
        <dbReference type="HAMAP-Rule" id="MF_02225"/>
    </source>
</evidence>
<keyword evidence="3 4" id="KW-0436">Ligase</keyword>
<dbReference type="SUPFAM" id="SSF102645">
    <property type="entry name" value="CoaB-like"/>
    <property type="match status" value="1"/>
</dbReference>
<dbReference type="GO" id="GO:0010181">
    <property type="term" value="F:FMN binding"/>
    <property type="evidence" value="ECO:0007669"/>
    <property type="project" value="UniProtKB-UniRule"/>
</dbReference>
<evidence type="ECO:0000313" key="8">
    <source>
        <dbReference type="EMBL" id="QKO31204.1"/>
    </source>
</evidence>
<dbReference type="InterPro" id="IPR005252">
    <property type="entry name" value="CoaBC"/>
</dbReference>
<feature type="binding site" evidence="3">
    <location>
        <position position="338"/>
    </location>
    <ligand>
        <name>CTP</name>
        <dbReference type="ChEBI" id="CHEBI:37563"/>
    </ligand>
</feature>
<comment type="catalytic activity">
    <reaction evidence="3 4">
        <text>(R)-4'-phosphopantothenate + L-cysteine + CTP = N-[(R)-4-phosphopantothenoyl]-L-cysteine + CMP + diphosphate + H(+)</text>
        <dbReference type="Rhea" id="RHEA:19397"/>
        <dbReference type="ChEBI" id="CHEBI:10986"/>
        <dbReference type="ChEBI" id="CHEBI:15378"/>
        <dbReference type="ChEBI" id="CHEBI:33019"/>
        <dbReference type="ChEBI" id="CHEBI:35235"/>
        <dbReference type="ChEBI" id="CHEBI:37563"/>
        <dbReference type="ChEBI" id="CHEBI:59458"/>
        <dbReference type="ChEBI" id="CHEBI:60377"/>
        <dbReference type="EC" id="6.3.2.5"/>
    </reaction>
</comment>
<gene>
    <name evidence="3 7" type="primary">coaBC</name>
    <name evidence="7" type="ORF">GJQ69_07830</name>
    <name evidence="8" type="ORF">GKP14_05970</name>
</gene>
<dbReference type="AlphaFoldDB" id="A0A859DWY8"/>
<feature type="active site" description="Proton donor" evidence="3">
    <location>
        <position position="157"/>
    </location>
</feature>
<evidence type="ECO:0000313" key="7">
    <source>
        <dbReference type="EMBL" id="QKN24813.1"/>
    </source>
</evidence>
<dbReference type="RefSeq" id="WP_086036807.1">
    <property type="nucleotide sequence ID" value="NZ_CP046051.1"/>
</dbReference>
<comment type="similarity">
    <text evidence="3 4">In the N-terminal section; belongs to the HFCD (homo-oligomeric flavin containing Cys decarboxylase) superfamily.</text>
</comment>
<dbReference type="Proteomes" id="UP000501316">
    <property type="component" value="Chromosome"/>
</dbReference>
<dbReference type="SUPFAM" id="SSF52507">
    <property type="entry name" value="Homo-oligomeric flavin-containing Cys decarboxylases, HFCD"/>
    <property type="match status" value="1"/>
</dbReference>
<comment type="pathway">
    <text evidence="3 4">Cofactor biosynthesis; coenzyme A biosynthesis; CoA from (R)-pantothenate: step 2/5.</text>
</comment>
<comment type="pathway">
    <text evidence="3 4">Cofactor biosynthesis; coenzyme A biosynthesis; CoA from (R)-pantothenate: step 3/5.</text>
</comment>
<comment type="cofactor">
    <cofactor evidence="3">
        <name>Mg(2+)</name>
        <dbReference type="ChEBI" id="CHEBI:18420"/>
    </cofactor>
</comment>
<dbReference type="InterPro" id="IPR007085">
    <property type="entry name" value="DNA/pantothenate-metab_flavo_C"/>
</dbReference>
<dbReference type="GO" id="GO:0071513">
    <property type="term" value="C:phosphopantothenoylcysteine decarboxylase complex"/>
    <property type="evidence" value="ECO:0007669"/>
    <property type="project" value="TreeGrafter"/>
</dbReference>
<protein>
    <recommendedName>
        <fullName evidence="3">Coenzyme A biosynthesis bifunctional protein CoaBC</fullName>
    </recommendedName>
    <alternativeName>
        <fullName evidence="3">DNA/pantothenate metabolism flavoprotein</fullName>
    </alternativeName>
    <alternativeName>
        <fullName evidence="3">Phosphopantothenoylcysteine synthetase/decarboxylase</fullName>
        <shortName evidence="3">PPCS-PPCDC</shortName>
    </alternativeName>
    <domain>
        <recommendedName>
            <fullName evidence="3">Phosphopantothenoylcysteine decarboxylase</fullName>
            <shortName evidence="3">PPC decarboxylase</shortName>
            <shortName evidence="3">PPC-DC</shortName>
            <ecNumber evidence="3">4.1.1.36</ecNumber>
        </recommendedName>
        <alternativeName>
            <fullName evidence="3">CoaC</fullName>
        </alternativeName>
    </domain>
    <domain>
        <recommendedName>
            <fullName evidence="3">Phosphopantothenate--cysteine ligase</fullName>
            <ecNumber evidence="3">6.3.2.5</ecNumber>
        </recommendedName>
        <alternativeName>
            <fullName evidence="3">CoaB</fullName>
        </alternativeName>
        <alternativeName>
            <fullName evidence="3">Phosphopantothenoylcysteine synthetase</fullName>
            <shortName evidence="3">PPC synthetase</shortName>
            <shortName evidence="3">PPC-S</shortName>
        </alternativeName>
    </domain>
</protein>
<comment type="function">
    <text evidence="3">Catalyzes two sequential steps in the biosynthesis of coenzyme A. In the first step cysteine is conjugated to 4'-phosphopantothenate to form 4-phosphopantothenoylcysteine. In the second step the latter compound is decarboxylated to form 4'-phosphopantotheine.</text>
</comment>
<dbReference type="Proteomes" id="UP000509623">
    <property type="component" value="Chromosome"/>
</dbReference>
<organism evidence="7 9">
    <name type="scientific">Caproicibacterium lactatifermentans</name>
    <dbReference type="NCBI Taxonomy" id="2666138"/>
    <lineage>
        <taxon>Bacteria</taxon>
        <taxon>Bacillati</taxon>
        <taxon>Bacillota</taxon>
        <taxon>Clostridia</taxon>
        <taxon>Eubacteriales</taxon>
        <taxon>Oscillospiraceae</taxon>
        <taxon>Caproicibacterium</taxon>
    </lineage>
</organism>
<evidence type="ECO:0000259" key="5">
    <source>
        <dbReference type="Pfam" id="PF02441"/>
    </source>
</evidence>
<dbReference type="NCBIfam" id="TIGR00521">
    <property type="entry name" value="coaBC_dfp"/>
    <property type="match status" value="1"/>
</dbReference>
<dbReference type="GO" id="GO:0015937">
    <property type="term" value="P:coenzyme A biosynthetic process"/>
    <property type="evidence" value="ECO:0007669"/>
    <property type="project" value="UniProtKB-UniRule"/>
</dbReference>
<comment type="cofactor">
    <cofactor evidence="3">
        <name>FMN</name>
        <dbReference type="ChEBI" id="CHEBI:58210"/>
    </cofactor>
    <text evidence="3">Binds 1 FMN per subunit.</text>
</comment>
<dbReference type="Gene3D" id="3.40.50.10300">
    <property type="entry name" value="CoaB-like"/>
    <property type="match status" value="1"/>
</dbReference>
<dbReference type="EMBL" id="CP046051">
    <property type="protein sequence ID" value="QKN24813.1"/>
    <property type="molecule type" value="Genomic_DNA"/>
</dbReference>
<keyword evidence="2 3" id="KW-0456">Lyase</keyword>
<keyword evidence="3" id="KW-0479">Metal-binding</keyword>
<evidence type="ECO:0000313" key="9">
    <source>
        <dbReference type="Proteomes" id="UP000501316"/>
    </source>
</evidence>
<dbReference type="Pfam" id="PF04127">
    <property type="entry name" value="DFP"/>
    <property type="match status" value="1"/>
</dbReference>
<feature type="binding site" evidence="3">
    <location>
        <position position="324"/>
    </location>
    <ligand>
        <name>CTP</name>
        <dbReference type="ChEBI" id="CHEBI:37563"/>
    </ligand>
</feature>
<comment type="caution">
    <text evidence="3">Lacks conserved residue(s) required for the propagation of feature annotation.</text>
</comment>
<name>A0A859DWY8_9FIRM</name>
<keyword evidence="3" id="KW-0511">Multifunctional enzyme</keyword>
<keyword evidence="3" id="KW-0460">Magnesium</keyword>
<reference evidence="9 10" key="1">
    <citation type="submission" date="2019-11" db="EMBL/GenBank/DDBJ databases">
        <authorList>
            <person name="Ren C."/>
            <person name="Wang H."/>
            <person name="Xu Y."/>
        </authorList>
    </citation>
    <scope>NUCLEOTIDE SEQUENCE [LARGE SCALE GENOMIC DNA]</scope>
    <source>
        <strain evidence="10">JNU-WLY1368</strain>
        <strain evidence="7 9">LBM 19010</strain>
    </source>
</reference>
<dbReference type="InterPro" id="IPR035929">
    <property type="entry name" value="CoaB-like_sf"/>
</dbReference>
<feature type="region of interest" description="Phosphopantothenoylcysteine decarboxylase" evidence="3">
    <location>
        <begin position="1"/>
        <end position="189"/>
    </location>
</feature>
<dbReference type="HAMAP" id="MF_02225">
    <property type="entry name" value="CoaBC"/>
    <property type="match status" value="1"/>
</dbReference>
<dbReference type="InterPro" id="IPR003382">
    <property type="entry name" value="Flavoprotein"/>
</dbReference>
<keyword evidence="1 3" id="KW-0210">Decarboxylase</keyword>
<feature type="region of interest" description="Phosphopantothenate--cysteine ligase" evidence="3">
    <location>
        <begin position="190"/>
        <end position="399"/>
    </location>
</feature>
<dbReference type="GO" id="GO:0004632">
    <property type="term" value="F:phosphopantothenate--cysteine ligase activity"/>
    <property type="evidence" value="ECO:0007669"/>
    <property type="project" value="UniProtKB-UniRule"/>
</dbReference>
<dbReference type="PANTHER" id="PTHR14359:SF6">
    <property type="entry name" value="PHOSPHOPANTOTHENOYLCYSTEINE DECARBOXYLASE"/>
    <property type="match status" value="1"/>
</dbReference>
<dbReference type="GO" id="GO:0015941">
    <property type="term" value="P:pantothenate catabolic process"/>
    <property type="evidence" value="ECO:0007669"/>
    <property type="project" value="InterPro"/>
</dbReference>
<evidence type="ECO:0000256" key="1">
    <source>
        <dbReference type="ARBA" id="ARBA00022793"/>
    </source>
</evidence>
<feature type="domain" description="Flavoprotein" evidence="5">
    <location>
        <begin position="5"/>
        <end position="178"/>
    </location>
</feature>
<dbReference type="UniPathway" id="UPA00241">
    <property type="reaction ID" value="UER00353"/>
</dbReference>
<dbReference type="PANTHER" id="PTHR14359">
    <property type="entry name" value="HOMO-OLIGOMERIC FLAVIN CONTAINING CYS DECARBOXYLASE FAMILY"/>
    <property type="match status" value="1"/>
</dbReference>
<comment type="function">
    <text evidence="4">Catalyzes two steps in the biosynthesis of coenzyme A. In the first step cysteine is conjugated to 4'-phosphopantothenate to form 4-phosphopantothenoylcysteine, in the latter compound is decarboxylated to form 4'-phosphopantotheine.</text>
</comment>
<dbReference type="KEGG" id="clf:GJQ69_07830"/>
<comment type="catalytic activity">
    <reaction evidence="3 4">
        <text>N-[(R)-4-phosphopantothenoyl]-L-cysteine + H(+) = (R)-4'-phosphopantetheine + CO2</text>
        <dbReference type="Rhea" id="RHEA:16793"/>
        <dbReference type="ChEBI" id="CHEBI:15378"/>
        <dbReference type="ChEBI" id="CHEBI:16526"/>
        <dbReference type="ChEBI" id="CHEBI:59458"/>
        <dbReference type="ChEBI" id="CHEBI:61723"/>
        <dbReference type="EC" id="4.1.1.36"/>
    </reaction>
</comment>
<evidence type="ECO:0000256" key="4">
    <source>
        <dbReference type="RuleBase" id="RU364078"/>
    </source>
</evidence>
<comment type="similarity">
    <text evidence="3 4">In the C-terminal section; belongs to the PPC synthetase family.</text>
</comment>
<feature type="binding site" evidence="3">
    <location>
        <position position="342"/>
    </location>
    <ligand>
        <name>CTP</name>
        <dbReference type="ChEBI" id="CHEBI:37563"/>
    </ligand>
</feature>
<dbReference type="EC" id="4.1.1.36" evidence="3"/>
<dbReference type="EMBL" id="CP046161">
    <property type="protein sequence ID" value="QKO31204.1"/>
    <property type="molecule type" value="Genomic_DNA"/>
</dbReference>
<dbReference type="EC" id="6.3.2.5" evidence="3"/>
<dbReference type="GO" id="GO:0046872">
    <property type="term" value="F:metal ion binding"/>
    <property type="evidence" value="ECO:0007669"/>
    <property type="project" value="UniProtKB-KW"/>
</dbReference>
<feature type="domain" description="DNA/pantothenate metabolism flavoprotein C-terminal" evidence="6">
    <location>
        <begin position="185"/>
        <end position="395"/>
    </location>
</feature>
<dbReference type="Gene3D" id="3.40.50.1950">
    <property type="entry name" value="Flavin prenyltransferase-like"/>
    <property type="match status" value="1"/>
</dbReference>
<keyword evidence="3 4" id="KW-0285">Flavoprotein</keyword>
<evidence type="ECO:0000313" key="10">
    <source>
        <dbReference type="Proteomes" id="UP000509623"/>
    </source>
</evidence>
<keyword evidence="3 4" id="KW-0288">FMN</keyword>
<evidence type="ECO:0000256" key="2">
    <source>
        <dbReference type="ARBA" id="ARBA00023239"/>
    </source>
</evidence>
<feature type="binding site" evidence="3">
    <location>
        <position position="278"/>
    </location>
    <ligand>
        <name>CTP</name>
        <dbReference type="ChEBI" id="CHEBI:37563"/>
    </ligand>
</feature>
<dbReference type="InterPro" id="IPR036551">
    <property type="entry name" value="Flavin_trans-like"/>
</dbReference>
<evidence type="ECO:0000259" key="6">
    <source>
        <dbReference type="Pfam" id="PF04127"/>
    </source>
</evidence>
<sequence>MLQNKTILLGVTGSIAAYKAAALASRLTQQGACVHTLLTKNGAQFVTPVTFEGVTGQKCVVDTFDRTFQYSVEHVALAKQADLVLIAPATANSIAKLANGLADDMLTTTVLACRCPKMIAPAMNTGMYENPVTQDNLQNLRHYGWTVIEPACGRLACGDTGAGKFPEPADILEEVLQVLAEEKDMAGVRVLVTAGPTQEPLDPVRFLTNHSTGKMGYELARNASRRGAEVTLVTGPTNLTPPPFVKTVSVRSAAEMFDAVTAAAPRQDMLAFAAAVADYRPAKTAADKIKKNGSDLTSLPLCATQDILQYVGVHRRPGQLLCGFSMETRDLVENSRKKLDKKHADLIAANNLKVSGAGFGTDTNVMTLITREFTEELPLLSKYETAGRIWSTLLQMRCT</sequence>
<dbReference type="Pfam" id="PF02441">
    <property type="entry name" value="Flavoprotein"/>
    <property type="match status" value="1"/>
</dbReference>
<reference evidence="8" key="3">
    <citation type="journal article" date="2022" name="Int. J. Syst. Evol. Microbiol.">
        <title>Caproicibacterium lactatifermentans sp. nov., isolated from pit clay used for the production of Chinese strong aroma-type liquor.</title>
        <authorList>
            <person name="Wang H."/>
            <person name="Gu Y."/>
            <person name="Zhao D."/>
            <person name="Qiao Z."/>
            <person name="Zheng J."/>
            <person name="Gao J."/>
            <person name="Ren C."/>
            <person name="Xu Y."/>
        </authorList>
    </citation>
    <scope>NUCLEOTIDE SEQUENCE</scope>
    <source>
        <strain evidence="8">JNU-WLY1368</strain>
    </source>
</reference>
<feature type="binding site" evidence="3">
    <location>
        <position position="288"/>
    </location>
    <ligand>
        <name>CTP</name>
        <dbReference type="ChEBI" id="CHEBI:37563"/>
    </ligand>
</feature>
<proteinExistence type="inferred from homology"/>
<dbReference type="GO" id="GO:0004633">
    <property type="term" value="F:phosphopantothenoylcysteine decarboxylase activity"/>
    <property type="evidence" value="ECO:0007669"/>
    <property type="project" value="UniProtKB-UniRule"/>
</dbReference>